<sequence>MKRIFIVATAVGLLAAPAVADVALVTVPRREGTQLTIYNSEDITMVRENRLLTVKKG</sequence>
<accession>A0A0F8YQK5</accession>
<organism evidence="1">
    <name type="scientific">marine sediment metagenome</name>
    <dbReference type="NCBI Taxonomy" id="412755"/>
    <lineage>
        <taxon>unclassified sequences</taxon>
        <taxon>metagenomes</taxon>
        <taxon>ecological metagenomes</taxon>
    </lineage>
</organism>
<proteinExistence type="predicted"/>
<dbReference type="EMBL" id="LAZR01052112">
    <property type="protein sequence ID" value="KKK83672.1"/>
    <property type="molecule type" value="Genomic_DNA"/>
</dbReference>
<reference evidence="1" key="1">
    <citation type="journal article" date="2015" name="Nature">
        <title>Complex archaea that bridge the gap between prokaryotes and eukaryotes.</title>
        <authorList>
            <person name="Spang A."/>
            <person name="Saw J.H."/>
            <person name="Jorgensen S.L."/>
            <person name="Zaremba-Niedzwiedzka K."/>
            <person name="Martijn J."/>
            <person name="Lind A.E."/>
            <person name="van Eijk R."/>
            <person name="Schleper C."/>
            <person name="Guy L."/>
            <person name="Ettema T.J."/>
        </authorList>
    </citation>
    <scope>NUCLEOTIDE SEQUENCE</scope>
</reference>
<feature type="non-terminal residue" evidence="1">
    <location>
        <position position="57"/>
    </location>
</feature>
<dbReference type="AlphaFoldDB" id="A0A0F8YQK5"/>
<name>A0A0F8YQK5_9ZZZZ</name>
<protein>
    <submittedName>
        <fullName evidence="1">Uncharacterized protein</fullName>
    </submittedName>
</protein>
<evidence type="ECO:0000313" key="1">
    <source>
        <dbReference type="EMBL" id="KKK83672.1"/>
    </source>
</evidence>
<gene>
    <name evidence="1" type="ORF">LCGC14_2791020</name>
</gene>
<comment type="caution">
    <text evidence="1">The sequence shown here is derived from an EMBL/GenBank/DDBJ whole genome shotgun (WGS) entry which is preliminary data.</text>
</comment>